<dbReference type="PANTHER" id="PTHR10381:SF70">
    <property type="entry name" value="ATP-DEPENDENT CLP PROTEASE PROTEOLYTIC SUBUNIT"/>
    <property type="match status" value="1"/>
</dbReference>
<dbReference type="InterPro" id="IPR023562">
    <property type="entry name" value="ClpP/TepA"/>
</dbReference>
<gene>
    <name evidence="5" type="ORF">KQJ23_12440</name>
</gene>
<evidence type="ECO:0000256" key="3">
    <source>
        <dbReference type="ARBA" id="ARBA00022825"/>
    </source>
</evidence>
<dbReference type="GO" id="GO:0008233">
    <property type="term" value="F:peptidase activity"/>
    <property type="evidence" value="ECO:0007669"/>
    <property type="project" value="UniProtKB-KW"/>
</dbReference>
<evidence type="ECO:0000256" key="1">
    <source>
        <dbReference type="ARBA" id="ARBA00022670"/>
    </source>
</evidence>
<evidence type="ECO:0000256" key="4">
    <source>
        <dbReference type="SAM" id="MobiDB-lite"/>
    </source>
</evidence>
<keyword evidence="1 5" id="KW-0645">Protease</keyword>
<organism evidence="5 6">
    <name type="scientific">Paenibacillus brevis</name>
    <dbReference type="NCBI Taxonomy" id="2841508"/>
    <lineage>
        <taxon>Bacteria</taxon>
        <taxon>Bacillati</taxon>
        <taxon>Bacillota</taxon>
        <taxon>Bacilli</taxon>
        <taxon>Bacillales</taxon>
        <taxon>Paenibacillaceae</taxon>
        <taxon>Paenibacillus</taxon>
    </lineage>
</organism>
<dbReference type="GO" id="GO:0006508">
    <property type="term" value="P:proteolysis"/>
    <property type="evidence" value="ECO:0007669"/>
    <property type="project" value="UniProtKB-KW"/>
</dbReference>
<protein>
    <submittedName>
        <fullName evidence="5">Clp protease ClpP</fullName>
    </submittedName>
</protein>
<name>A0ABS6FR26_9BACL</name>
<keyword evidence="3" id="KW-0720">Serine protease</keyword>
<keyword evidence="6" id="KW-1185">Reference proteome</keyword>
<keyword evidence="2" id="KW-0378">Hydrolase</keyword>
<dbReference type="EMBL" id="JAHLQJ010000010">
    <property type="protein sequence ID" value="MBU5672636.1"/>
    <property type="molecule type" value="Genomic_DNA"/>
</dbReference>
<evidence type="ECO:0000313" key="6">
    <source>
        <dbReference type="Proteomes" id="UP000743001"/>
    </source>
</evidence>
<evidence type="ECO:0000256" key="2">
    <source>
        <dbReference type="ARBA" id="ARBA00022801"/>
    </source>
</evidence>
<feature type="region of interest" description="Disordered" evidence="4">
    <location>
        <begin position="315"/>
        <end position="370"/>
    </location>
</feature>
<accession>A0ABS6FR26</accession>
<dbReference type="RefSeq" id="WP_216479222.1">
    <property type="nucleotide sequence ID" value="NZ_JAHLQJ010000010.1"/>
</dbReference>
<evidence type="ECO:0000313" key="5">
    <source>
        <dbReference type="EMBL" id="MBU5672636.1"/>
    </source>
</evidence>
<dbReference type="Proteomes" id="UP000743001">
    <property type="component" value="Unassembled WGS sequence"/>
</dbReference>
<sequence length="370" mass="40107">MPKKIKLNGTVVGDRDAWIYDWLEIPYISPSSVHKSLEEAGGDDIDVYISSGGGNAWSGSEIHTALKEYPGFVTVKIPSIAGSAASVIAMAGDKILIAPTAQIMIHNSATWTDGNKEDHQQTMQMLQSVDEAMVNAYESKTGKSREEIRQLMENETFMNAQLAVELGFADEVMFATEEVEPVATANLAAELPPAILDKFRTKILAMNQDNPKTLNQKELTPETMATQPVPEANTKEVLTTMDINELRAKHPELFEQVKAEVKDEAIQEERQRVNSLNALAKAPGAADIVAKAIEAGKTAAEAAIEIVNASTERISSEAQARKEDSEASNAKDVLSQDVDTPEAKAEAEEAQAQSEVDEVTAEIQRLTGGK</sequence>
<dbReference type="Pfam" id="PF00574">
    <property type="entry name" value="CLP_protease"/>
    <property type="match status" value="1"/>
</dbReference>
<proteinExistence type="predicted"/>
<reference evidence="5 6" key="1">
    <citation type="submission" date="2021-06" db="EMBL/GenBank/DDBJ databases">
        <authorList>
            <person name="Sun Q."/>
            <person name="Li D."/>
        </authorList>
    </citation>
    <scope>NUCLEOTIDE SEQUENCE [LARGE SCALE GENOMIC DNA]</scope>
    <source>
        <strain evidence="5 6">MSJ-6</strain>
    </source>
</reference>
<dbReference type="CDD" id="cd07016">
    <property type="entry name" value="S14_ClpP_1"/>
    <property type="match status" value="1"/>
</dbReference>
<comment type="caution">
    <text evidence="5">The sequence shown here is derived from an EMBL/GenBank/DDBJ whole genome shotgun (WGS) entry which is preliminary data.</text>
</comment>
<dbReference type="NCBIfam" id="NF045542">
    <property type="entry name" value="Clp_rel_HeadMat"/>
    <property type="match status" value="1"/>
</dbReference>
<dbReference type="PANTHER" id="PTHR10381">
    <property type="entry name" value="ATP-DEPENDENT CLP PROTEASE PROTEOLYTIC SUBUNIT"/>
    <property type="match status" value="1"/>
</dbReference>